<gene>
    <name evidence="2" type="ORF">BDV33DRAFT_210926</name>
</gene>
<accession>A0A5N6E5A4</accession>
<dbReference type="AlphaFoldDB" id="A0A5N6E5A4"/>
<feature type="region of interest" description="Disordered" evidence="1">
    <location>
        <begin position="1"/>
        <end position="21"/>
    </location>
</feature>
<evidence type="ECO:0000256" key="1">
    <source>
        <dbReference type="SAM" id="MobiDB-lite"/>
    </source>
</evidence>
<reference evidence="2 3" key="1">
    <citation type="submission" date="2019-04" db="EMBL/GenBank/DDBJ databases">
        <title>Fungal friends and foes A comparative genomics study of 23 Aspergillus species from section Flavi.</title>
        <authorList>
            <consortium name="DOE Joint Genome Institute"/>
            <person name="Kjaerbolling I."/>
            <person name="Vesth T.C."/>
            <person name="Frisvad J.C."/>
            <person name="Nybo J.L."/>
            <person name="Theobald S."/>
            <person name="Kildgaard S."/>
            <person name="Petersen T.I."/>
            <person name="Kuo A."/>
            <person name="Sato A."/>
            <person name="Lyhne E.K."/>
            <person name="Kogle M.E."/>
            <person name="Wiebenga A."/>
            <person name="Kun R.S."/>
            <person name="Lubbers R.J."/>
            <person name="Makela M.R."/>
            <person name="Barry K."/>
            <person name="Chovatia M."/>
            <person name="Clum A."/>
            <person name="Daum C."/>
            <person name="Haridas S."/>
            <person name="He G."/>
            <person name="LaButti K."/>
            <person name="Lipzen A."/>
            <person name="Mondo S."/>
            <person name="Pangilinan J."/>
            <person name="Riley R."/>
            <person name="Salamov A."/>
            <person name="Simmons B.A."/>
            <person name="Magnuson J.K."/>
            <person name="Henrissat B."/>
            <person name="Mortensen U.H."/>
            <person name="Larsen T.O."/>
            <person name="De vries R.P."/>
            <person name="Grigoriev I.V."/>
            <person name="Machida M."/>
            <person name="Baker S.E."/>
            <person name="Andersen M.R."/>
        </authorList>
    </citation>
    <scope>NUCLEOTIDE SEQUENCE [LARGE SCALE GENOMIC DNA]</scope>
    <source>
        <strain evidence="2 3">CBS 126849</strain>
    </source>
</reference>
<protein>
    <submittedName>
        <fullName evidence="2">Uncharacterized protein</fullName>
    </submittedName>
</protein>
<sequence length="112" mass="12317">MNSVCQNEKPEHRQSSTDLKQGAQYILLDSTGGNIEILRECSDAGNPSQRTPIETRGQIHPAPNLTPKALICPFWPRPKVWVTMVQDTPMFVLSGMCNATVPAYSVLSNTSC</sequence>
<proteinExistence type="predicted"/>
<name>A0A5N6E5A4_9EURO</name>
<evidence type="ECO:0000313" key="3">
    <source>
        <dbReference type="Proteomes" id="UP000326799"/>
    </source>
</evidence>
<keyword evidence="3" id="KW-1185">Reference proteome</keyword>
<dbReference type="Proteomes" id="UP000326799">
    <property type="component" value="Unassembled WGS sequence"/>
</dbReference>
<organism evidence="2 3">
    <name type="scientific">Aspergillus novoparasiticus</name>
    <dbReference type="NCBI Taxonomy" id="986946"/>
    <lineage>
        <taxon>Eukaryota</taxon>
        <taxon>Fungi</taxon>
        <taxon>Dikarya</taxon>
        <taxon>Ascomycota</taxon>
        <taxon>Pezizomycotina</taxon>
        <taxon>Eurotiomycetes</taxon>
        <taxon>Eurotiomycetidae</taxon>
        <taxon>Eurotiales</taxon>
        <taxon>Aspergillaceae</taxon>
        <taxon>Aspergillus</taxon>
        <taxon>Aspergillus subgen. Circumdati</taxon>
    </lineage>
</organism>
<dbReference type="EMBL" id="ML733934">
    <property type="protein sequence ID" value="KAB8212742.1"/>
    <property type="molecule type" value="Genomic_DNA"/>
</dbReference>
<evidence type="ECO:0000313" key="2">
    <source>
        <dbReference type="EMBL" id="KAB8212742.1"/>
    </source>
</evidence>